<dbReference type="Proteomes" id="UP000326532">
    <property type="component" value="Unassembled WGS sequence"/>
</dbReference>
<name>A0A5N6E2B2_ASPPA</name>
<keyword evidence="3" id="KW-1185">Reference proteome</keyword>
<accession>A0A5N6E2B2</accession>
<evidence type="ECO:0000313" key="3">
    <source>
        <dbReference type="Proteomes" id="UP000326532"/>
    </source>
</evidence>
<reference evidence="2 3" key="1">
    <citation type="submission" date="2019-04" db="EMBL/GenBank/DDBJ databases">
        <title>Fungal friends and foes A comparative genomics study of 23 Aspergillus species from section Flavi.</title>
        <authorList>
            <consortium name="DOE Joint Genome Institute"/>
            <person name="Kjaerbolling I."/>
            <person name="Vesth T.C."/>
            <person name="Frisvad J.C."/>
            <person name="Nybo J.L."/>
            <person name="Theobald S."/>
            <person name="Kildgaard S."/>
            <person name="Petersen T.I."/>
            <person name="Kuo A."/>
            <person name="Sato A."/>
            <person name="Lyhne E.K."/>
            <person name="Kogle M.E."/>
            <person name="Wiebenga A."/>
            <person name="Kun R.S."/>
            <person name="Lubbers R.J."/>
            <person name="Makela M.R."/>
            <person name="Barry K."/>
            <person name="Chovatia M."/>
            <person name="Clum A."/>
            <person name="Daum C."/>
            <person name="Haridas S."/>
            <person name="He G."/>
            <person name="LaButti K."/>
            <person name="Lipzen A."/>
            <person name="Mondo S."/>
            <person name="Pangilinan J."/>
            <person name="Riley R."/>
            <person name="Salamov A."/>
            <person name="Simmons B.A."/>
            <person name="Magnuson J.K."/>
            <person name="Henrissat B."/>
            <person name="Mortensen U.H."/>
            <person name="Larsen T.O."/>
            <person name="De vries R.P."/>
            <person name="Grigoriev I.V."/>
            <person name="Machida M."/>
            <person name="Baker S.E."/>
            <person name="Andersen M.R."/>
        </authorList>
    </citation>
    <scope>NUCLEOTIDE SEQUENCE [LARGE SCALE GENOMIC DNA]</scope>
    <source>
        <strain evidence="2 3">CBS 117618</strain>
    </source>
</reference>
<dbReference type="EMBL" id="ML734938">
    <property type="protein sequence ID" value="KAB8211661.1"/>
    <property type="molecule type" value="Genomic_DNA"/>
</dbReference>
<feature type="transmembrane region" description="Helical" evidence="1">
    <location>
        <begin position="47"/>
        <end position="66"/>
    </location>
</feature>
<evidence type="ECO:0000256" key="1">
    <source>
        <dbReference type="SAM" id="Phobius"/>
    </source>
</evidence>
<sequence>MIVRVWTYGDAQKSNGEIPSDLDKGTHPRNAIQAMINLTVHVFDSRYFLMSFFLLCLLSILLFSFFSNPNMQSVLVHRYICMHAIGKPHSPPIKCLLYHFSLISGTWPNTKR</sequence>
<proteinExistence type="predicted"/>
<evidence type="ECO:0000313" key="2">
    <source>
        <dbReference type="EMBL" id="KAB8211661.1"/>
    </source>
</evidence>
<gene>
    <name evidence="2" type="ORF">BDV34DRAFT_185021</name>
</gene>
<organism evidence="2 3">
    <name type="scientific">Aspergillus parasiticus</name>
    <dbReference type="NCBI Taxonomy" id="5067"/>
    <lineage>
        <taxon>Eukaryota</taxon>
        <taxon>Fungi</taxon>
        <taxon>Dikarya</taxon>
        <taxon>Ascomycota</taxon>
        <taxon>Pezizomycotina</taxon>
        <taxon>Eurotiomycetes</taxon>
        <taxon>Eurotiomycetidae</taxon>
        <taxon>Eurotiales</taxon>
        <taxon>Aspergillaceae</taxon>
        <taxon>Aspergillus</taxon>
        <taxon>Aspergillus subgen. Circumdati</taxon>
    </lineage>
</organism>
<protein>
    <submittedName>
        <fullName evidence="2">Uncharacterized protein</fullName>
    </submittedName>
</protein>
<dbReference type="VEuPathDB" id="FungiDB:BDV34DRAFT_185021"/>
<dbReference type="AlphaFoldDB" id="A0A5N6E2B2"/>
<keyword evidence="1" id="KW-1133">Transmembrane helix</keyword>
<keyword evidence="1" id="KW-0812">Transmembrane</keyword>
<keyword evidence="1" id="KW-0472">Membrane</keyword>